<evidence type="ECO:0000313" key="5">
    <source>
        <dbReference type="Proteomes" id="UP000550729"/>
    </source>
</evidence>
<sequence>MTAPSGPPARDQEDSTPPERIDLVKGDDGSTSQTELVQLPTTGDAAAVATPVVDDFLPADPPIPDYQPYPPGGPVAPAAFGAAPQNYAQPLPSYPQPPQHSQPQQNYGQPQQNYGPQFVTPPPAYGPGYGAAPYNPYGAQYPMLPPTKHTDAKAVISLILGVLSVPLAFLCGVFGIIGAVAGIILGGVAINEAGKTGNKTNRGMAIGGLVLSILDILLAIAVFAVIIATGR</sequence>
<gene>
    <name evidence="4" type="ORF">HH308_04840</name>
</gene>
<feature type="compositionally biased region" description="Low complexity" evidence="1">
    <location>
        <begin position="75"/>
        <end position="91"/>
    </location>
</feature>
<keyword evidence="2" id="KW-0812">Transmembrane</keyword>
<dbReference type="Proteomes" id="UP000550729">
    <property type="component" value="Unassembled WGS sequence"/>
</dbReference>
<feature type="transmembrane region" description="Helical" evidence="2">
    <location>
        <begin position="205"/>
        <end position="228"/>
    </location>
</feature>
<evidence type="ECO:0000313" key="4">
    <source>
        <dbReference type="EMBL" id="NMO00540.1"/>
    </source>
</evidence>
<reference evidence="4 5" key="1">
    <citation type="submission" date="2020-04" db="EMBL/GenBank/DDBJ databases">
        <title>Gordonia sp. nov. TBRC 11910.</title>
        <authorList>
            <person name="Suriyachadkun C."/>
        </authorList>
    </citation>
    <scope>NUCLEOTIDE SEQUENCE [LARGE SCALE GENOMIC DNA]</scope>
    <source>
        <strain evidence="4 5">TBRC 11910</strain>
    </source>
</reference>
<proteinExistence type="predicted"/>
<feature type="transmembrane region" description="Helical" evidence="2">
    <location>
        <begin position="158"/>
        <end position="185"/>
    </location>
</feature>
<name>A0A848KQD1_9ACTN</name>
<feature type="compositionally biased region" description="Basic and acidic residues" evidence="1">
    <location>
        <begin position="10"/>
        <end position="28"/>
    </location>
</feature>
<accession>A0A848KQD1</accession>
<dbReference type="InterPro" id="IPR025241">
    <property type="entry name" value="DUF4190"/>
</dbReference>
<comment type="caution">
    <text evidence="4">The sequence shown here is derived from an EMBL/GenBank/DDBJ whole genome shotgun (WGS) entry which is preliminary data.</text>
</comment>
<dbReference type="Pfam" id="PF13828">
    <property type="entry name" value="DUF4190"/>
    <property type="match status" value="1"/>
</dbReference>
<keyword evidence="5" id="KW-1185">Reference proteome</keyword>
<keyword evidence="2" id="KW-0472">Membrane</keyword>
<dbReference type="RefSeq" id="WP_170193055.1">
    <property type="nucleotide sequence ID" value="NZ_JABBNB010000004.1"/>
</dbReference>
<keyword evidence="2" id="KW-1133">Transmembrane helix</keyword>
<evidence type="ECO:0000256" key="1">
    <source>
        <dbReference type="SAM" id="MobiDB-lite"/>
    </source>
</evidence>
<feature type="compositionally biased region" description="Low complexity" evidence="1">
    <location>
        <begin position="101"/>
        <end position="117"/>
    </location>
</feature>
<feature type="domain" description="DUF4190" evidence="3">
    <location>
        <begin position="154"/>
        <end position="221"/>
    </location>
</feature>
<dbReference type="EMBL" id="JABBNB010000004">
    <property type="protein sequence ID" value="NMO00540.1"/>
    <property type="molecule type" value="Genomic_DNA"/>
</dbReference>
<feature type="compositionally biased region" description="Low complexity" evidence="1">
    <location>
        <begin position="40"/>
        <end position="55"/>
    </location>
</feature>
<feature type="region of interest" description="Disordered" evidence="1">
    <location>
        <begin position="1"/>
        <end position="120"/>
    </location>
</feature>
<feature type="compositionally biased region" description="Pro residues" evidence="1">
    <location>
        <begin position="59"/>
        <end position="74"/>
    </location>
</feature>
<evidence type="ECO:0000256" key="2">
    <source>
        <dbReference type="SAM" id="Phobius"/>
    </source>
</evidence>
<protein>
    <submittedName>
        <fullName evidence="4">DUF4190 domain-containing protein</fullName>
    </submittedName>
</protein>
<dbReference type="AlphaFoldDB" id="A0A848KQD1"/>
<evidence type="ECO:0000259" key="3">
    <source>
        <dbReference type="Pfam" id="PF13828"/>
    </source>
</evidence>
<organism evidence="4 5">
    <name type="scientific">Gordonia asplenii</name>
    <dbReference type="NCBI Taxonomy" id="2725283"/>
    <lineage>
        <taxon>Bacteria</taxon>
        <taxon>Bacillati</taxon>
        <taxon>Actinomycetota</taxon>
        <taxon>Actinomycetes</taxon>
        <taxon>Mycobacteriales</taxon>
        <taxon>Gordoniaceae</taxon>
        <taxon>Gordonia</taxon>
    </lineage>
</organism>